<dbReference type="AlphaFoldDB" id="A0AA35ZHR4"/>
<protein>
    <submittedName>
        <fullName evidence="1">Uncharacterized protein</fullName>
    </submittedName>
</protein>
<reference evidence="1" key="1">
    <citation type="submission" date="2023-04" db="EMBL/GenBank/DDBJ databases">
        <authorList>
            <person name="Vijverberg K."/>
            <person name="Xiong W."/>
            <person name="Schranz E."/>
        </authorList>
    </citation>
    <scope>NUCLEOTIDE SEQUENCE</scope>
</reference>
<evidence type="ECO:0000313" key="2">
    <source>
        <dbReference type="Proteomes" id="UP001177003"/>
    </source>
</evidence>
<organism evidence="1 2">
    <name type="scientific">Lactuca saligna</name>
    <name type="common">Willowleaf lettuce</name>
    <dbReference type="NCBI Taxonomy" id="75948"/>
    <lineage>
        <taxon>Eukaryota</taxon>
        <taxon>Viridiplantae</taxon>
        <taxon>Streptophyta</taxon>
        <taxon>Embryophyta</taxon>
        <taxon>Tracheophyta</taxon>
        <taxon>Spermatophyta</taxon>
        <taxon>Magnoliopsida</taxon>
        <taxon>eudicotyledons</taxon>
        <taxon>Gunneridae</taxon>
        <taxon>Pentapetalae</taxon>
        <taxon>asterids</taxon>
        <taxon>campanulids</taxon>
        <taxon>Asterales</taxon>
        <taxon>Asteraceae</taxon>
        <taxon>Cichorioideae</taxon>
        <taxon>Cichorieae</taxon>
        <taxon>Lactucinae</taxon>
        <taxon>Lactuca</taxon>
    </lineage>
</organism>
<dbReference type="EMBL" id="OX465083">
    <property type="protein sequence ID" value="CAI9292859.1"/>
    <property type="molecule type" value="Genomic_DNA"/>
</dbReference>
<dbReference type="Proteomes" id="UP001177003">
    <property type="component" value="Chromosome 7"/>
</dbReference>
<sequence>MVESKLDPGVYKKHVEDTTKSNLTGFAFVVIGIVHLAGGKICEGTVINFVLYKNLYVSDPASFLEGTSSTITSQEVVYERVRNEMRDEMDAKAAEMEAKHQQMHVCSLAKYDGKLKIRGMRTEDDWMDMK</sequence>
<name>A0AA35ZHR4_LACSI</name>
<gene>
    <name evidence="1" type="ORF">LSALG_LOCUS31905</name>
</gene>
<accession>A0AA35ZHR4</accession>
<keyword evidence="2" id="KW-1185">Reference proteome</keyword>
<proteinExistence type="predicted"/>
<evidence type="ECO:0000313" key="1">
    <source>
        <dbReference type="EMBL" id="CAI9292859.1"/>
    </source>
</evidence>